<sequence length="107" mass="10547">MASGRLGAAALAADTTTTVYTVPADTVATVNIGVVNRGADAAATVQVAITPGAAAPAAADWIEGPVTLPPGGVLERSGVVCGPGERVHVRADTDACVVRVHGFEEGL</sequence>
<comment type="caution">
    <text evidence="1">The sequence shown here is derived from an EMBL/GenBank/DDBJ whole genome shotgun (WGS) entry which is preliminary data.</text>
</comment>
<evidence type="ECO:0008006" key="3">
    <source>
        <dbReference type="Google" id="ProtNLM"/>
    </source>
</evidence>
<name>A0A7W6S301_9PROT</name>
<dbReference type="AlphaFoldDB" id="A0A7W6S301"/>
<dbReference type="RefSeq" id="WP_184438230.1">
    <property type="nucleotide sequence ID" value="NZ_JACIGI010000074.1"/>
</dbReference>
<evidence type="ECO:0000313" key="1">
    <source>
        <dbReference type="EMBL" id="MBB4287963.1"/>
    </source>
</evidence>
<evidence type="ECO:0000313" key="2">
    <source>
        <dbReference type="Proteomes" id="UP000555728"/>
    </source>
</evidence>
<reference evidence="1 2" key="1">
    <citation type="submission" date="2020-08" db="EMBL/GenBank/DDBJ databases">
        <title>Genome sequencing of Purple Non-Sulfur Bacteria from various extreme environments.</title>
        <authorList>
            <person name="Mayer M."/>
        </authorList>
    </citation>
    <scope>NUCLEOTIDE SEQUENCE [LARGE SCALE GENOMIC DNA]</scope>
    <source>
        <strain evidence="1 2">JA135</strain>
    </source>
</reference>
<organism evidence="1 2">
    <name type="scientific">Roseospira goensis</name>
    <dbReference type="NCBI Taxonomy" id="391922"/>
    <lineage>
        <taxon>Bacteria</taxon>
        <taxon>Pseudomonadati</taxon>
        <taxon>Pseudomonadota</taxon>
        <taxon>Alphaproteobacteria</taxon>
        <taxon>Rhodospirillales</taxon>
        <taxon>Rhodospirillaceae</taxon>
        <taxon>Roseospira</taxon>
    </lineage>
</organism>
<dbReference type="Proteomes" id="UP000555728">
    <property type="component" value="Unassembled WGS sequence"/>
</dbReference>
<protein>
    <recommendedName>
        <fullName evidence="3">DUF11 domain-containing protein</fullName>
    </recommendedName>
</protein>
<dbReference type="EMBL" id="JACIGI010000074">
    <property type="protein sequence ID" value="MBB4287963.1"/>
    <property type="molecule type" value="Genomic_DNA"/>
</dbReference>
<accession>A0A7W6S301</accession>
<proteinExistence type="predicted"/>
<keyword evidence="2" id="KW-1185">Reference proteome</keyword>
<gene>
    <name evidence="1" type="ORF">GGD88_003731</name>
</gene>